<feature type="compositionally biased region" description="Basic and acidic residues" evidence="1">
    <location>
        <begin position="144"/>
        <end position="159"/>
    </location>
</feature>
<evidence type="ECO:0000259" key="2">
    <source>
        <dbReference type="Pfam" id="PF14613"/>
    </source>
</evidence>
<dbReference type="Proteomes" id="UP000076532">
    <property type="component" value="Unassembled WGS sequence"/>
</dbReference>
<keyword evidence="5" id="KW-1185">Reference proteome</keyword>
<feature type="domain" description="HAM1-like C-terminal" evidence="2">
    <location>
        <begin position="92"/>
        <end position="170"/>
    </location>
</feature>
<dbReference type="PANTHER" id="PTHR31138">
    <property type="entry name" value="CHROMOSOME 19, WHOLE GENOME SHOTGUN SEQUENCE"/>
    <property type="match status" value="1"/>
</dbReference>
<proteinExistence type="predicted"/>
<name>A0A167WKC7_9AGAM</name>
<dbReference type="EMBL" id="KV417799">
    <property type="protein sequence ID" value="KZP06198.1"/>
    <property type="molecule type" value="Genomic_DNA"/>
</dbReference>
<dbReference type="PANTHER" id="PTHR31138:SF1">
    <property type="entry name" value="PDZ DOMAIN-CONTAINING PROTEIN"/>
    <property type="match status" value="1"/>
</dbReference>
<dbReference type="Pfam" id="PF19343">
    <property type="entry name" value="HAM1_N"/>
    <property type="match status" value="1"/>
</dbReference>
<dbReference type="OrthoDB" id="3261870at2759"/>
<dbReference type="InterPro" id="IPR045967">
    <property type="entry name" value="HAM1-like_N"/>
</dbReference>
<gene>
    <name evidence="4" type="ORF">FIBSPDRAFT_966643</name>
</gene>
<accession>A0A167WKC7</accession>
<dbReference type="STRING" id="436010.A0A167WKC7"/>
<dbReference type="InterPro" id="IPR027842">
    <property type="entry name" value="HAM1-like_C"/>
</dbReference>
<dbReference type="Pfam" id="PF14613">
    <property type="entry name" value="HAM1_C"/>
    <property type="match status" value="1"/>
</dbReference>
<dbReference type="AlphaFoldDB" id="A0A167WKC7"/>
<feature type="region of interest" description="Disordered" evidence="1">
    <location>
        <begin position="126"/>
        <end position="188"/>
    </location>
</feature>
<sequence length="188" mass="20090">MNGSILTAALSAYRKGALNVGYIPIPRIECTDDTLDLIVENLTLSGRNLFPNIMQADMRDVAFYFGKKTGIPKVTVHLVSSKKDKSSVFKVKNVVVKTFAHKKEEASATASTASAKNSHFEVVHNKRNSTLSESGHPAGWVNRTTEREDSAAKGADWRSEAFSIVNPTPPTSPTSPTASASPVGTGAA</sequence>
<feature type="domain" description="HAM1-like N-terminal" evidence="3">
    <location>
        <begin position="19"/>
        <end position="55"/>
    </location>
</feature>
<organism evidence="4 5">
    <name type="scientific">Athelia psychrophila</name>
    <dbReference type="NCBI Taxonomy" id="1759441"/>
    <lineage>
        <taxon>Eukaryota</taxon>
        <taxon>Fungi</taxon>
        <taxon>Dikarya</taxon>
        <taxon>Basidiomycota</taxon>
        <taxon>Agaricomycotina</taxon>
        <taxon>Agaricomycetes</taxon>
        <taxon>Agaricomycetidae</taxon>
        <taxon>Atheliales</taxon>
        <taxon>Atheliaceae</taxon>
        <taxon>Athelia</taxon>
    </lineage>
</organism>
<evidence type="ECO:0000313" key="4">
    <source>
        <dbReference type="EMBL" id="KZP06198.1"/>
    </source>
</evidence>
<evidence type="ECO:0000259" key="3">
    <source>
        <dbReference type="Pfam" id="PF19343"/>
    </source>
</evidence>
<evidence type="ECO:0000313" key="5">
    <source>
        <dbReference type="Proteomes" id="UP000076532"/>
    </source>
</evidence>
<evidence type="ECO:0000256" key="1">
    <source>
        <dbReference type="SAM" id="MobiDB-lite"/>
    </source>
</evidence>
<reference evidence="4 5" key="1">
    <citation type="journal article" date="2016" name="Mol. Biol. Evol.">
        <title>Comparative Genomics of Early-Diverging Mushroom-Forming Fungi Provides Insights into the Origins of Lignocellulose Decay Capabilities.</title>
        <authorList>
            <person name="Nagy L.G."/>
            <person name="Riley R."/>
            <person name="Tritt A."/>
            <person name="Adam C."/>
            <person name="Daum C."/>
            <person name="Floudas D."/>
            <person name="Sun H."/>
            <person name="Yadav J.S."/>
            <person name="Pangilinan J."/>
            <person name="Larsson K.H."/>
            <person name="Matsuura K."/>
            <person name="Barry K."/>
            <person name="Labutti K."/>
            <person name="Kuo R."/>
            <person name="Ohm R.A."/>
            <person name="Bhattacharya S.S."/>
            <person name="Shirouzu T."/>
            <person name="Yoshinaga Y."/>
            <person name="Martin F.M."/>
            <person name="Grigoriev I.V."/>
            <person name="Hibbett D.S."/>
        </authorList>
    </citation>
    <scope>NUCLEOTIDE SEQUENCE [LARGE SCALE GENOMIC DNA]</scope>
    <source>
        <strain evidence="4 5">CBS 109695</strain>
    </source>
</reference>
<protein>
    <submittedName>
        <fullName evidence="4">Uncharacterized protein</fullName>
    </submittedName>
</protein>